<evidence type="ECO:0000313" key="3">
    <source>
        <dbReference type="EMBL" id="VDI27602.1"/>
    </source>
</evidence>
<evidence type="ECO:0000256" key="1">
    <source>
        <dbReference type="ARBA" id="ARBA00023157"/>
    </source>
</evidence>
<keyword evidence="1" id="KW-1015">Disulfide bond</keyword>
<feature type="domain" description="C-type lectin" evidence="2">
    <location>
        <begin position="29"/>
        <end position="142"/>
    </location>
</feature>
<protein>
    <recommendedName>
        <fullName evidence="2">C-type lectin domain-containing protein</fullName>
    </recommendedName>
</protein>
<keyword evidence="4" id="KW-1185">Reference proteome</keyword>
<dbReference type="InterPro" id="IPR016186">
    <property type="entry name" value="C-type_lectin-like/link_sf"/>
</dbReference>
<dbReference type="InterPro" id="IPR016187">
    <property type="entry name" value="CTDL_fold"/>
</dbReference>
<dbReference type="PROSITE" id="PS00615">
    <property type="entry name" value="C_TYPE_LECTIN_1"/>
    <property type="match status" value="1"/>
</dbReference>
<proteinExistence type="predicted"/>
<organism evidence="3 4">
    <name type="scientific">Mytilus galloprovincialis</name>
    <name type="common">Mediterranean mussel</name>
    <dbReference type="NCBI Taxonomy" id="29158"/>
    <lineage>
        <taxon>Eukaryota</taxon>
        <taxon>Metazoa</taxon>
        <taxon>Spiralia</taxon>
        <taxon>Lophotrochozoa</taxon>
        <taxon>Mollusca</taxon>
        <taxon>Bivalvia</taxon>
        <taxon>Autobranchia</taxon>
        <taxon>Pteriomorphia</taxon>
        <taxon>Mytilida</taxon>
        <taxon>Mytiloidea</taxon>
        <taxon>Mytilidae</taxon>
        <taxon>Mytilinae</taxon>
        <taxon>Mytilus</taxon>
    </lineage>
</organism>
<dbReference type="AlphaFoldDB" id="A0A8B6E3G3"/>
<evidence type="ECO:0000313" key="4">
    <source>
        <dbReference type="Proteomes" id="UP000596742"/>
    </source>
</evidence>
<sequence>MGELIYAKKIIIQLFLRVLCTPIIFCADYNGWRYFSQYSTNWWAANGHCQGMNGELWKPTAYIWGWAPSFINSIGGGSIWTGGNDQGSEGSWRWTDGSIVHWGETKWWPGEPNDLDGEDCVTASVDGWNDEGCWRDFNFACQWR</sequence>
<dbReference type="SMART" id="SM00034">
    <property type="entry name" value="CLECT"/>
    <property type="match status" value="1"/>
</dbReference>
<dbReference type="SUPFAM" id="SSF56436">
    <property type="entry name" value="C-type lectin-like"/>
    <property type="match status" value="1"/>
</dbReference>
<dbReference type="Pfam" id="PF00059">
    <property type="entry name" value="Lectin_C"/>
    <property type="match status" value="1"/>
</dbReference>
<evidence type="ECO:0000259" key="2">
    <source>
        <dbReference type="PROSITE" id="PS50041"/>
    </source>
</evidence>
<reference evidence="3" key="1">
    <citation type="submission" date="2018-11" db="EMBL/GenBank/DDBJ databases">
        <authorList>
            <person name="Alioto T."/>
            <person name="Alioto T."/>
        </authorList>
    </citation>
    <scope>NUCLEOTIDE SEQUENCE</scope>
</reference>
<comment type="caution">
    <text evidence="3">The sequence shown here is derived from an EMBL/GenBank/DDBJ whole genome shotgun (WGS) entry which is preliminary data.</text>
</comment>
<dbReference type="EMBL" id="UYJE01004387">
    <property type="protein sequence ID" value="VDI27602.1"/>
    <property type="molecule type" value="Genomic_DNA"/>
</dbReference>
<gene>
    <name evidence="3" type="ORF">MGAL_10B061857</name>
</gene>
<dbReference type="InterPro" id="IPR001304">
    <property type="entry name" value="C-type_lectin-like"/>
</dbReference>
<dbReference type="InterPro" id="IPR018378">
    <property type="entry name" value="C-type_lectin_CS"/>
</dbReference>
<dbReference type="OrthoDB" id="8950604at2759"/>
<dbReference type="Proteomes" id="UP000596742">
    <property type="component" value="Unassembled WGS sequence"/>
</dbReference>
<dbReference type="CDD" id="cd00037">
    <property type="entry name" value="CLECT"/>
    <property type="match status" value="1"/>
</dbReference>
<accession>A0A8B6E3G3</accession>
<dbReference type="PROSITE" id="PS50041">
    <property type="entry name" value="C_TYPE_LECTIN_2"/>
    <property type="match status" value="1"/>
</dbReference>
<dbReference type="Gene3D" id="3.10.100.10">
    <property type="entry name" value="Mannose-Binding Protein A, subunit A"/>
    <property type="match status" value="1"/>
</dbReference>
<name>A0A8B6E3G3_MYTGA</name>